<evidence type="ECO:0000313" key="2">
    <source>
        <dbReference type="Proteomes" id="UP001164746"/>
    </source>
</evidence>
<sequence>MAFLDAPDRWDSSTALDLYTDASNIGFGDYFNYRYFAGLWPVDSTQVIAELSIQQPCAETDSIRQLDNLMAVADGLVTQALAPSSTKTYNRALASYNSFLAKQTPDLPQTYPSPPRAISAFIAYCYINKLKAFTTL</sequence>
<proteinExistence type="predicted"/>
<accession>A0ABY7FJJ6</accession>
<name>A0ABY7FJJ6_MYAAR</name>
<feature type="non-terminal residue" evidence="1">
    <location>
        <position position="136"/>
    </location>
</feature>
<gene>
    <name evidence="1" type="ORF">MAR_016359</name>
</gene>
<reference evidence="1" key="1">
    <citation type="submission" date="2022-11" db="EMBL/GenBank/DDBJ databases">
        <title>Centuries of genome instability and evolution in soft-shell clam transmissible cancer (bioRxiv).</title>
        <authorList>
            <person name="Hart S.F.M."/>
            <person name="Yonemitsu M.A."/>
            <person name="Giersch R.M."/>
            <person name="Beal B.F."/>
            <person name="Arriagada G."/>
            <person name="Davis B.W."/>
            <person name="Ostrander E.A."/>
            <person name="Goff S.P."/>
            <person name="Metzger M.J."/>
        </authorList>
    </citation>
    <scope>NUCLEOTIDE SEQUENCE</scope>
    <source>
        <strain evidence="1">MELC-2E11</strain>
        <tissue evidence="1">Siphon/mantle</tissue>
    </source>
</reference>
<evidence type="ECO:0000313" key="1">
    <source>
        <dbReference type="EMBL" id="WAR22385.1"/>
    </source>
</evidence>
<dbReference type="Proteomes" id="UP001164746">
    <property type="component" value="Chromosome 12"/>
</dbReference>
<protein>
    <submittedName>
        <fullName evidence="1">Uncharacterized protein</fullName>
    </submittedName>
</protein>
<dbReference type="EMBL" id="CP111023">
    <property type="protein sequence ID" value="WAR22385.1"/>
    <property type="molecule type" value="Genomic_DNA"/>
</dbReference>
<keyword evidence="2" id="KW-1185">Reference proteome</keyword>
<organism evidence="1 2">
    <name type="scientific">Mya arenaria</name>
    <name type="common">Soft-shell clam</name>
    <dbReference type="NCBI Taxonomy" id="6604"/>
    <lineage>
        <taxon>Eukaryota</taxon>
        <taxon>Metazoa</taxon>
        <taxon>Spiralia</taxon>
        <taxon>Lophotrochozoa</taxon>
        <taxon>Mollusca</taxon>
        <taxon>Bivalvia</taxon>
        <taxon>Autobranchia</taxon>
        <taxon>Heteroconchia</taxon>
        <taxon>Euheterodonta</taxon>
        <taxon>Imparidentia</taxon>
        <taxon>Neoheterodontei</taxon>
        <taxon>Myida</taxon>
        <taxon>Myoidea</taxon>
        <taxon>Myidae</taxon>
        <taxon>Mya</taxon>
    </lineage>
</organism>